<dbReference type="InterPro" id="IPR043141">
    <property type="entry name" value="Ribosomal_uL10-like_sf"/>
</dbReference>
<evidence type="ECO:0000256" key="6">
    <source>
        <dbReference type="HAMAP-Rule" id="MF_00362"/>
    </source>
</evidence>
<accession>A0ABQ1IIJ2</accession>
<dbReference type="GO" id="GO:0005840">
    <property type="term" value="C:ribosome"/>
    <property type="evidence" value="ECO:0007669"/>
    <property type="project" value="UniProtKB-KW"/>
</dbReference>
<comment type="caution">
    <text evidence="7">The sequence shown here is derived from an EMBL/GenBank/DDBJ whole genome shotgun (WGS) entry which is preliminary data.</text>
</comment>
<dbReference type="NCBIfam" id="NF000955">
    <property type="entry name" value="PRK00099.1-1"/>
    <property type="match status" value="1"/>
</dbReference>
<comment type="similarity">
    <text evidence="2 6">Belongs to the universal ribosomal protein uL10 family.</text>
</comment>
<reference evidence="8" key="1">
    <citation type="journal article" date="2019" name="Int. J. Syst. Evol. Microbiol.">
        <title>The Global Catalogue of Microorganisms (GCM) 10K type strain sequencing project: providing services to taxonomists for standard genome sequencing and annotation.</title>
        <authorList>
            <consortium name="The Broad Institute Genomics Platform"/>
            <consortium name="The Broad Institute Genome Sequencing Center for Infectious Disease"/>
            <person name="Wu L."/>
            <person name="Ma J."/>
        </authorList>
    </citation>
    <scope>NUCLEOTIDE SEQUENCE [LARGE SCALE GENOMIC DNA]</scope>
    <source>
        <strain evidence="8">CGMCC 1.10188</strain>
    </source>
</reference>
<protein>
    <recommendedName>
        <fullName evidence="5 6">Large ribosomal subunit protein uL10</fullName>
    </recommendedName>
</protein>
<evidence type="ECO:0000256" key="1">
    <source>
        <dbReference type="ARBA" id="ARBA00002633"/>
    </source>
</evidence>
<evidence type="ECO:0000256" key="4">
    <source>
        <dbReference type="ARBA" id="ARBA00023274"/>
    </source>
</evidence>
<dbReference type="InterPro" id="IPR001790">
    <property type="entry name" value="Ribosomal_uL10"/>
</dbReference>
<evidence type="ECO:0000256" key="3">
    <source>
        <dbReference type="ARBA" id="ARBA00022980"/>
    </source>
</evidence>
<keyword evidence="8" id="KW-1185">Reference proteome</keyword>
<proteinExistence type="inferred from homology"/>
<evidence type="ECO:0000256" key="5">
    <source>
        <dbReference type="ARBA" id="ARBA00035202"/>
    </source>
</evidence>
<dbReference type="CDD" id="cd05797">
    <property type="entry name" value="Ribosomal_L10"/>
    <property type="match status" value="1"/>
</dbReference>
<evidence type="ECO:0000313" key="8">
    <source>
        <dbReference type="Proteomes" id="UP000603352"/>
    </source>
</evidence>
<dbReference type="InterPro" id="IPR022973">
    <property type="entry name" value="Ribosomal_uL10_bac"/>
</dbReference>
<dbReference type="Pfam" id="PF00466">
    <property type="entry name" value="Ribosomal_L10"/>
    <property type="match status" value="1"/>
</dbReference>
<dbReference type="SUPFAM" id="SSF160369">
    <property type="entry name" value="Ribosomal protein L10-like"/>
    <property type="match status" value="1"/>
</dbReference>
<keyword evidence="4 6" id="KW-0687">Ribonucleoprotein</keyword>
<keyword evidence="6" id="KW-0694">RNA-binding</keyword>
<dbReference type="Gene3D" id="6.10.250.290">
    <property type="match status" value="1"/>
</dbReference>
<dbReference type="InterPro" id="IPR002363">
    <property type="entry name" value="Ribosomal_uL10_CS_bac"/>
</dbReference>
<comment type="subunit">
    <text evidence="6">Part of the ribosomal stalk of the 50S ribosomal subunit. The N-terminus interacts with L11 and the large rRNA to form the base of the stalk. The C-terminus forms an elongated spine to which L12 dimers bind in a sequential fashion forming a multimeric L10(L12)X complex.</text>
</comment>
<name>A0ABQ1IIJ2_9PROT</name>
<dbReference type="PANTHER" id="PTHR11560">
    <property type="entry name" value="39S RIBOSOMAL PROTEIN L10, MITOCHONDRIAL"/>
    <property type="match status" value="1"/>
</dbReference>
<dbReference type="Proteomes" id="UP000603352">
    <property type="component" value="Unassembled WGS sequence"/>
</dbReference>
<sequence>MVTHTRRRTVDRASKEELVAQLRQSFTSAGVVVVTHYRGLTVAESTRLRLGMREVGASFKVTKNTLARLALQGTAFEDITPLFNGPTAIAVSADPVAAAKAVMKFAKTNDKLVVVGGGIIGQSLDAAGIKALADLPSLDELRGKLIGVLQAPASRIVGVLQAPGAQVARVLKAYAEKDQEAA</sequence>
<dbReference type="InterPro" id="IPR047865">
    <property type="entry name" value="Ribosomal_uL10_bac_type"/>
</dbReference>
<organism evidence="7 8">
    <name type="scientific">Tistrella bauzanensis</name>
    <dbReference type="NCBI Taxonomy" id="657419"/>
    <lineage>
        <taxon>Bacteria</taxon>
        <taxon>Pseudomonadati</taxon>
        <taxon>Pseudomonadota</taxon>
        <taxon>Alphaproteobacteria</taxon>
        <taxon>Geminicoccales</taxon>
        <taxon>Geminicoccaceae</taxon>
        <taxon>Tistrella</taxon>
    </lineage>
</organism>
<evidence type="ECO:0000313" key="7">
    <source>
        <dbReference type="EMBL" id="GGB40962.1"/>
    </source>
</evidence>
<keyword evidence="6" id="KW-0699">rRNA-binding</keyword>
<gene>
    <name evidence="6 7" type="primary">rplJ</name>
    <name evidence="7" type="ORF">GCM10011505_23020</name>
</gene>
<keyword evidence="3 6" id="KW-0689">Ribosomal protein</keyword>
<dbReference type="PROSITE" id="PS01109">
    <property type="entry name" value="RIBOSOMAL_L10"/>
    <property type="match status" value="1"/>
</dbReference>
<dbReference type="Gene3D" id="3.30.70.1730">
    <property type="match status" value="1"/>
</dbReference>
<evidence type="ECO:0000256" key="2">
    <source>
        <dbReference type="ARBA" id="ARBA00008889"/>
    </source>
</evidence>
<comment type="function">
    <text evidence="1 6">Forms part of the ribosomal stalk, playing a central role in the interaction of the ribosome with GTP-bound translation factors.</text>
</comment>
<dbReference type="EMBL" id="BMDZ01000024">
    <property type="protein sequence ID" value="GGB40962.1"/>
    <property type="molecule type" value="Genomic_DNA"/>
</dbReference>
<dbReference type="HAMAP" id="MF_00362">
    <property type="entry name" value="Ribosomal_uL10"/>
    <property type="match status" value="1"/>
</dbReference>